<dbReference type="Pfam" id="PF09278">
    <property type="entry name" value="MerR-DNA-bind"/>
    <property type="match status" value="1"/>
</dbReference>
<organism evidence="9 10">
    <name type="scientific">Arsenicicoccus bolidensis</name>
    <dbReference type="NCBI Taxonomy" id="229480"/>
    <lineage>
        <taxon>Bacteria</taxon>
        <taxon>Bacillati</taxon>
        <taxon>Actinomycetota</taxon>
        <taxon>Actinomycetes</taxon>
        <taxon>Micrococcales</taxon>
        <taxon>Intrasporangiaceae</taxon>
        <taxon>Arsenicicoccus</taxon>
    </lineage>
</organism>
<comment type="caution">
    <text evidence="9">The sequence shown here is derived from an EMBL/GenBank/DDBJ whole genome shotgun (WGS) entry which is preliminary data.</text>
</comment>
<gene>
    <name evidence="9" type="primary">soxR</name>
    <name evidence="9" type="ORF">MHL29_16205</name>
</gene>
<keyword evidence="6" id="KW-0238">DNA-binding</keyword>
<evidence type="ECO:0000256" key="5">
    <source>
        <dbReference type="ARBA" id="ARBA00023015"/>
    </source>
</evidence>
<evidence type="ECO:0000259" key="8">
    <source>
        <dbReference type="PROSITE" id="PS50937"/>
    </source>
</evidence>
<dbReference type="PANTHER" id="PTHR30204">
    <property type="entry name" value="REDOX-CYCLING DRUG-SENSING TRANSCRIPTIONAL ACTIVATOR SOXR"/>
    <property type="match status" value="1"/>
</dbReference>
<keyword evidence="1" id="KW-0001">2Fe-2S</keyword>
<dbReference type="Pfam" id="PF00376">
    <property type="entry name" value="MerR"/>
    <property type="match status" value="1"/>
</dbReference>
<evidence type="ECO:0000313" key="9">
    <source>
        <dbReference type="EMBL" id="MCG7323423.1"/>
    </source>
</evidence>
<dbReference type="PANTHER" id="PTHR30204:SF0">
    <property type="entry name" value="REDOX-SENSITIVE TRANSCRIPTIONAL ACTIVATOR SOXR"/>
    <property type="match status" value="1"/>
</dbReference>
<dbReference type="EMBL" id="JAKRCV010000075">
    <property type="protein sequence ID" value="MCG7323423.1"/>
    <property type="molecule type" value="Genomic_DNA"/>
</dbReference>
<dbReference type="InterPro" id="IPR015358">
    <property type="entry name" value="Tscrpt_reg_MerR_DNA-bd"/>
</dbReference>
<keyword evidence="7" id="KW-0804">Transcription</keyword>
<dbReference type="NCBIfam" id="TIGR01950">
    <property type="entry name" value="SoxR"/>
    <property type="match status" value="1"/>
</dbReference>
<dbReference type="Gene3D" id="1.10.1660.10">
    <property type="match status" value="1"/>
</dbReference>
<protein>
    <submittedName>
        <fullName evidence="9">Redox-sensitive transcriptional activator SoxR</fullName>
    </submittedName>
</protein>
<dbReference type="InterPro" id="IPR047057">
    <property type="entry name" value="MerR_fam"/>
</dbReference>
<dbReference type="InterPro" id="IPR000551">
    <property type="entry name" value="MerR-type_HTH_dom"/>
</dbReference>
<name>A0ABS9Q6B9_9MICO</name>
<dbReference type="Proteomes" id="UP001521931">
    <property type="component" value="Unassembled WGS sequence"/>
</dbReference>
<dbReference type="PROSITE" id="PS00552">
    <property type="entry name" value="HTH_MERR_1"/>
    <property type="match status" value="1"/>
</dbReference>
<proteinExistence type="predicted"/>
<keyword evidence="4" id="KW-0411">Iron-sulfur</keyword>
<keyword evidence="3" id="KW-0408">Iron</keyword>
<keyword evidence="2" id="KW-0479">Metal-binding</keyword>
<evidence type="ECO:0000256" key="2">
    <source>
        <dbReference type="ARBA" id="ARBA00022723"/>
    </source>
</evidence>
<keyword evidence="5" id="KW-0805">Transcription regulation</keyword>
<feature type="domain" description="HTH merR-type" evidence="8">
    <location>
        <begin position="7"/>
        <end position="75"/>
    </location>
</feature>
<evidence type="ECO:0000256" key="1">
    <source>
        <dbReference type="ARBA" id="ARBA00022714"/>
    </source>
</evidence>
<dbReference type="RefSeq" id="WP_239266161.1">
    <property type="nucleotide sequence ID" value="NZ_JAKRCV010000075.1"/>
</dbReference>
<dbReference type="PRINTS" id="PR00040">
    <property type="entry name" value="HTHMERR"/>
</dbReference>
<dbReference type="SUPFAM" id="SSF46955">
    <property type="entry name" value="Putative DNA-binding domain"/>
    <property type="match status" value="1"/>
</dbReference>
<dbReference type="SMART" id="SM00422">
    <property type="entry name" value="HTH_MERR"/>
    <property type="match status" value="1"/>
</dbReference>
<keyword evidence="10" id="KW-1185">Reference proteome</keyword>
<evidence type="ECO:0000313" key="10">
    <source>
        <dbReference type="Proteomes" id="UP001521931"/>
    </source>
</evidence>
<evidence type="ECO:0000256" key="7">
    <source>
        <dbReference type="ARBA" id="ARBA00023163"/>
    </source>
</evidence>
<dbReference type="PROSITE" id="PS50937">
    <property type="entry name" value="HTH_MERR_2"/>
    <property type="match status" value="1"/>
</dbReference>
<evidence type="ECO:0000256" key="6">
    <source>
        <dbReference type="ARBA" id="ARBA00023125"/>
    </source>
</evidence>
<sequence>MLRTHDLMQIGEVARRSGLAPSALRHYETLGLIASTRTAGDRRLYQRSVLRRLAVVRAGQRVGLTLEEIRASFGSLSPDKAPTRQQWARISRSWAPLLDRRIRELEQVRDNLAGCIGCGCLSMRQCSLYNPQDTLGEGGGQGAQRLLPQ</sequence>
<dbReference type="InterPro" id="IPR010211">
    <property type="entry name" value="Redox-sen_tscrpt-act_SoxR"/>
</dbReference>
<dbReference type="InterPro" id="IPR009061">
    <property type="entry name" value="DNA-bd_dom_put_sf"/>
</dbReference>
<evidence type="ECO:0000256" key="3">
    <source>
        <dbReference type="ARBA" id="ARBA00023004"/>
    </source>
</evidence>
<reference evidence="9 10" key="1">
    <citation type="submission" date="2022-02" db="EMBL/GenBank/DDBJ databases">
        <title>Uncovering new skin microbiome diversity through culturing and metagenomics.</title>
        <authorList>
            <person name="Conlan S."/>
            <person name="Deming C."/>
            <person name="Nisc Comparative Sequencing Program N."/>
            <person name="Segre J.A."/>
        </authorList>
    </citation>
    <scope>NUCLEOTIDE SEQUENCE [LARGE SCALE GENOMIC DNA]</scope>
    <source>
        <strain evidence="9 10">ACRQZ</strain>
    </source>
</reference>
<accession>A0ABS9Q6B9</accession>
<evidence type="ECO:0000256" key="4">
    <source>
        <dbReference type="ARBA" id="ARBA00023014"/>
    </source>
</evidence>